<dbReference type="EMBL" id="JANFWR010000036">
    <property type="protein sequence ID" value="MCW0401160.1"/>
    <property type="molecule type" value="Genomic_DNA"/>
</dbReference>
<name>A0ABT3E071_9XANT</name>
<reference evidence="1 2" key="1">
    <citation type="submission" date="2022-06" db="EMBL/GenBank/DDBJ databases">
        <title>Dynamics of rice microbiomes reveals core vertical transmitted seed endophytes.</title>
        <authorList>
            <person name="Liao K."/>
            <person name="Zhang X."/>
        </authorList>
    </citation>
    <scope>NUCLEOTIDE SEQUENCE [LARGE SCALE GENOMIC DNA]</scope>
    <source>
        <strain evidence="1 2">YT10-10-1</strain>
    </source>
</reference>
<accession>A0ABT3E071</accession>
<sequence length="82" mass="9593">MRGGRSHIRIDQPANRFGRSGVFWIGVGEQIADSGQMWADSERIVSDQCDKRCQEEQRRSFSNESDDLDHERQLTFGRHWQV</sequence>
<evidence type="ECO:0000313" key="2">
    <source>
        <dbReference type="Proteomes" id="UP001320843"/>
    </source>
</evidence>
<evidence type="ECO:0008006" key="3">
    <source>
        <dbReference type="Google" id="ProtNLM"/>
    </source>
</evidence>
<comment type="caution">
    <text evidence="1">The sequence shown here is derived from an EMBL/GenBank/DDBJ whole genome shotgun (WGS) entry which is preliminary data.</text>
</comment>
<evidence type="ECO:0000313" key="1">
    <source>
        <dbReference type="EMBL" id="MCW0401160.1"/>
    </source>
</evidence>
<protein>
    <recommendedName>
        <fullName evidence="3">Transposase</fullName>
    </recommendedName>
</protein>
<organism evidence="1 2">
    <name type="scientific">Xanthomonas sacchari</name>
    <dbReference type="NCBI Taxonomy" id="56458"/>
    <lineage>
        <taxon>Bacteria</taxon>
        <taxon>Pseudomonadati</taxon>
        <taxon>Pseudomonadota</taxon>
        <taxon>Gammaproteobacteria</taxon>
        <taxon>Lysobacterales</taxon>
        <taxon>Lysobacteraceae</taxon>
        <taxon>Xanthomonas</taxon>
    </lineage>
</organism>
<gene>
    <name evidence="1" type="ORF">NB700_003716</name>
</gene>
<proteinExistence type="predicted"/>
<dbReference type="Proteomes" id="UP001320843">
    <property type="component" value="Unassembled WGS sequence"/>
</dbReference>
<keyword evidence="2" id="KW-1185">Reference proteome</keyword>